<dbReference type="Pfam" id="PF00480">
    <property type="entry name" value="ROK"/>
    <property type="match status" value="1"/>
</dbReference>
<dbReference type="OrthoDB" id="4083144at2"/>
<dbReference type="AlphaFoldDB" id="C7Q5T7"/>
<evidence type="ECO:0000313" key="3">
    <source>
        <dbReference type="Proteomes" id="UP000000851"/>
    </source>
</evidence>
<dbReference type="EMBL" id="CP001700">
    <property type="protein sequence ID" value="ACU70034.1"/>
    <property type="molecule type" value="Genomic_DNA"/>
</dbReference>
<dbReference type="InterPro" id="IPR049874">
    <property type="entry name" value="ROK_cs"/>
</dbReference>
<dbReference type="Gene3D" id="3.30.420.40">
    <property type="match status" value="3"/>
</dbReference>
<dbReference type="PANTHER" id="PTHR18964:SF173">
    <property type="entry name" value="GLUCOKINASE"/>
    <property type="match status" value="1"/>
</dbReference>
<dbReference type="Gene3D" id="1.10.10.10">
    <property type="entry name" value="Winged helix-like DNA-binding domain superfamily/Winged helix DNA-binding domain"/>
    <property type="match status" value="1"/>
</dbReference>
<organism evidence="2 3">
    <name type="scientific">Catenulispora acidiphila (strain DSM 44928 / JCM 14897 / NBRC 102108 / NRRL B-24433 / ID139908)</name>
    <dbReference type="NCBI Taxonomy" id="479433"/>
    <lineage>
        <taxon>Bacteria</taxon>
        <taxon>Bacillati</taxon>
        <taxon>Actinomycetota</taxon>
        <taxon>Actinomycetes</taxon>
        <taxon>Catenulisporales</taxon>
        <taxon>Catenulisporaceae</taxon>
        <taxon>Catenulispora</taxon>
    </lineage>
</organism>
<dbReference type="Pfam" id="PF13412">
    <property type="entry name" value="HTH_24"/>
    <property type="match status" value="1"/>
</dbReference>
<dbReference type="PANTHER" id="PTHR18964">
    <property type="entry name" value="ROK (REPRESSOR, ORF, KINASE) FAMILY"/>
    <property type="match status" value="1"/>
</dbReference>
<accession>C7Q5T7</accession>
<dbReference type="Proteomes" id="UP000000851">
    <property type="component" value="Chromosome"/>
</dbReference>
<dbReference type="InParanoid" id="C7Q5T7"/>
<dbReference type="InterPro" id="IPR036390">
    <property type="entry name" value="WH_DNA-bd_sf"/>
</dbReference>
<name>C7Q5T7_CATAD</name>
<evidence type="ECO:0000313" key="2">
    <source>
        <dbReference type="EMBL" id="ACU70034.1"/>
    </source>
</evidence>
<proteinExistence type="inferred from homology"/>
<evidence type="ECO:0000256" key="1">
    <source>
        <dbReference type="ARBA" id="ARBA00006479"/>
    </source>
</evidence>
<comment type="similarity">
    <text evidence="1">Belongs to the ROK (NagC/XylR) family.</text>
</comment>
<dbReference type="SUPFAM" id="SSF53067">
    <property type="entry name" value="Actin-like ATPase domain"/>
    <property type="match status" value="1"/>
</dbReference>
<dbReference type="eggNOG" id="COG1940">
    <property type="taxonomic scope" value="Bacteria"/>
</dbReference>
<dbReference type="KEGG" id="cai:Caci_1108"/>
<gene>
    <name evidence="2" type="ordered locus">Caci_1108</name>
</gene>
<sequence>MGRMERRRAGTNLAGLRDHNTALVLGLLRAADDGGSSRVQLAAETGLTPQAISKITARLLAEGLIEEAGRTASTGGKPRTILALRPEAGCAVGIELDRLSTTILLVDLAGTTQKRWSVDAGLATGTPEQTVVMLAEQVRQAVDAAPSGARLFGVGVGARGPLDYVTGMLHRPAGLPAWDAFPLREALAARLDGVGVDGLDSPTVLLDKDTNTAALAAPAHGSTAYLHLADGLGAGMLLNGIIYRGARTNAGEFGHQVVEADGPLCTCGARGCLEALCMAALADGDPQTAARWLGLGAANLVRLLDIDRILLGGHRIFAAPDVYLRAVADQIAGHLPDPVWQDVQVSLTPAGADAVAVGAAHLVLDTMLAPHAHQPPVVVTEG</sequence>
<dbReference type="SUPFAM" id="SSF46785">
    <property type="entry name" value="Winged helix' DNA-binding domain"/>
    <property type="match status" value="1"/>
</dbReference>
<dbReference type="STRING" id="479433.Caci_1108"/>
<protein>
    <submittedName>
        <fullName evidence="2">ROK family protein</fullName>
    </submittedName>
</protein>
<dbReference type="HOGENOM" id="CLU_036604_13_0_11"/>
<keyword evidence="3" id="KW-1185">Reference proteome</keyword>
<dbReference type="InterPro" id="IPR043129">
    <property type="entry name" value="ATPase_NBD"/>
</dbReference>
<dbReference type="InterPro" id="IPR000600">
    <property type="entry name" value="ROK"/>
</dbReference>
<reference evidence="2 3" key="1">
    <citation type="journal article" date="2009" name="Stand. Genomic Sci.">
        <title>Complete genome sequence of Catenulispora acidiphila type strain (ID 139908).</title>
        <authorList>
            <person name="Copeland A."/>
            <person name="Lapidus A."/>
            <person name="Glavina Del Rio T."/>
            <person name="Nolan M."/>
            <person name="Lucas S."/>
            <person name="Chen F."/>
            <person name="Tice H."/>
            <person name="Cheng J.F."/>
            <person name="Bruce D."/>
            <person name="Goodwin L."/>
            <person name="Pitluck S."/>
            <person name="Mikhailova N."/>
            <person name="Pati A."/>
            <person name="Ivanova N."/>
            <person name="Mavromatis K."/>
            <person name="Chen A."/>
            <person name="Palaniappan K."/>
            <person name="Chain P."/>
            <person name="Land M."/>
            <person name="Hauser L."/>
            <person name="Chang Y.J."/>
            <person name="Jeffries C.D."/>
            <person name="Chertkov O."/>
            <person name="Brettin T."/>
            <person name="Detter J.C."/>
            <person name="Han C."/>
            <person name="Ali Z."/>
            <person name="Tindall B.J."/>
            <person name="Goker M."/>
            <person name="Bristow J."/>
            <person name="Eisen J.A."/>
            <person name="Markowitz V."/>
            <person name="Hugenholtz P."/>
            <person name="Kyrpides N.C."/>
            <person name="Klenk H.P."/>
        </authorList>
    </citation>
    <scope>NUCLEOTIDE SEQUENCE [LARGE SCALE GENOMIC DNA]</scope>
    <source>
        <strain evidence="3">DSM 44928 / JCM 14897 / NBRC 102108 / NRRL B-24433 / ID139908</strain>
    </source>
</reference>
<dbReference type="PROSITE" id="PS01125">
    <property type="entry name" value="ROK"/>
    <property type="match status" value="1"/>
</dbReference>
<dbReference type="InterPro" id="IPR036388">
    <property type="entry name" value="WH-like_DNA-bd_sf"/>
</dbReference>